<name>A0A9W7FZA7_9STRA</name>
<dbReference type="InterPro" id="IPR010651">
    <property type="entry name" value="Sugar_transport"/>
</dbReference>
<evidence type="ECO:0000313" key="9">
    <source>
        <dbReference type="Proteomes" id="UP001165065"/>
    </source>
</evidence>
<dbReference type="PANTHER" id="PTHR16119">
    <property type="entry name" value="TRANSMEMBRANE PROTEIN 144"/>
    <property type="match status" value="1"/>
</dbReference>
<gene>
    <name evidence="8" type="ORF">TrCOL_g8496</name>
</gene>
<comment type="caution">
    <text evidence="8">The sequence shown here is derived from an EMBL/GenBank/DDBJ whole genome shotgun (WGS) entry which is preliminary data.</text>
</comment>
<comment type="subcellular location">
    <subcellularLocation>
        <location evidence="1">Membrane</location>
        <topology evidence="1">Multi-pass membrane protein</topology>
    </subcellularLocation>
</comment>
<accession>A0A9W7FZA7</accession>
<feature type="transmembrane region" description="Helical" evidence="7">
    <location>
        <begin position="121"/>
        <end position="141"/>
    </location>
</feature>
<keyword evidence="4 7" id="KW-1133">Transmembrane helix</keyword>
<evidence type="ECO:0000256" key="1">
    <source>
        <dbReference type="ARBA" id="ARBA00004141"/>
    </source>
</evidence>
<feature type="transmembrane region" description="Helical" evidence="7">
    <location>
        <begin position="96"/>
        <end position="114"/>
    </location>
</feature>
<dbReference type="Proteomes" id="UP001165065">
    <property type="component" value="Unassembled WGS sequence"/>
</dbReference>
<keyword evidence="5 7" id="KW-0472">Membrane</keyword>
<feature type="transmembrane region" description="Helical" evidence="7">
    <location>
        <begin position="307"/>
        <end position="328"/>
    </location>
</feature>
<proteinExistence type="inferred from homology"/>
<dbReference type="PANTHER" id="PTHR16119:SF17">
    <property type="entry name" value="TRANSMEMBRANE PROTEIN 144"/>
    <property type="match status" value="1"/>
</dbReference>
<protein>
    <submittedName>
        <fullName evidence="8">Uncharacterized protein</fullName>
    </submittedName>
</protein>
<feature type="compositionally biased region" description="Low complexity" evidence="6">
    <location>
        <begin position="144"/>
        <end position="162"/>
    </location>
</feature>
<dbReference type="GO" id="GO:0015144">
    <property type="term" value="F:carbohydrate transmembrane transporter activity"/>
    <property type="evidence" value="ECO:0007669"/>
    <property type="project" value="InterPro"/>
</dbReference>
<dbReference type="EMBL" id="BRYA01000581">
    <property type="protein sequence ID" value="GMI24159.1"/>
    <property type="molecule type" value="Genomic_DNA"/>
</dbReference>
<sequence length="360" mass="37868">MTATPYFGALLAIIAWGTFTVPSKAPSIVSCDLHPLWFQLYVSVGVSLSSLLLIPFQKGCISDFTPFGTISALMWVFANTSAMAGVKLLGIATAQSTWAGVIAIVSFVSSLVFFKDDPLNMPLAIVGVVLLCGGIAILAYVSSRSSDPTSSSSPPLPTSSSPGETTDALLSNLLDDAPHDPPKLSSPLKPSSLLPGFACVTFTGLMAGAIFVPLRLAPSRYRDGLQSIKFSFSQGISTLPAALLLVPLLFRLLYQLDSKARSAKLGFLAWLPLPHFRSCLIPGVISGALWNTGNLGATLSVLPPLTAVGYTLTQSALLVGCLWGILYFKEIRGKDNLLLFGLGAAVTMGGLLLTGYYGTC</sequence>
<dbReference type="AlphaFoldDB" id="A0A9W7FZA7"/>
<feature type="transmembrane region" description="Helical" evidence="7">
    <location>
        <begin position="337"/>
        <end position="357"/>
    </location>
</feature>
<evidence type="ECO:0000256" key="4">
    <source>
        <dbReference type="ARBA" id="ARBA00022989"/>
    </source>
</evidence>
<reference evidence="9" key="1">
    <citation type="journal article" date="2023" name="Commun. Biol.">
        <title>Genome analysis of Parmales, the sister group of diatoms, reveals the evolutionary specialization of diatoms from phago-mixotrophs to photoautotrophs.</title>
        <authorList>
            <person name="Ban H."/>
            <person name="Sato S."/>
            <person name="Yoshikawa S."/>
            <person name="Yamada K."/>
            <person name="Nakamura Y."/>
            <person name="Ichinomiya M."/>
            <person name="Sato N."/>
            <person name="Blanc-Mathieu R."/>
            <person name="Endo H."/>
            <person name="Kuwata A."/>
            <person name="Ogata H."/>
        </authorList>
    </citation>
    <scope>NUCLEOTIDE SEQUENCE [LARGE SCALE GENOMIC DNA]</scope>
</reference>
<feature type="transmembrane region" description="Helical" evidence="7">
    <location>
        <begin position="193"/>
        <end position="214"/>
    </location>
</feature>
<evidence type="ECO:0000256" key="6">
    <source>
        <dbReference type="SAM" id="MobiDB-lite"/>
    </source>
</evidence>
<evidence type="ECO:0000256" key="3">
    <source>
        <dbReference type="ARBA" id="ARBA00022692"/>
    </source>
</evidence>
<dbReference type="InterPro" id="IPR012435">
    <property type="entry name" value="TMEM144"/>
</dbReference>
<dbReference type="GO" id="GO:0016020">
    <property type="term" value="C:membrane"/>
    <property type="evidence" value="ECO:0007669"/>
    <property type="project" value="UniProtKB-SubCell"/>
</dbReference>
<evidence type="ECO:0000256" key="5">
    <source>
        <dbReference type="ARBA" id="ARBA00023136"/>
    </source>
</evidence>
<keyword evidence="9" id="KW-1185">Reference proteome</keyword>
<dbReference type="Pfam" id="PF07857">
    <property type="entry name" value="TMEM144"/>
    <property type="match status" value="2"/>
</dbReference>
<keyword evidence="3 7" id="KW-0812">Transmembrane</keyword>
<evidence type="ECO:0000256" key="7">
    <source>
        <dbReference type="SAM" id="Phobius"/>
    </source>
</evidence>
<feature type="transmembrane region" description="Helical" evidence="7">
    <location>
        <begin position="68"/>
        <end position="90"/>
    </location>
</feature>
<feature type="region of interest" description="Disordered" evidence="6">
    <location>
        <begin position="144"/>
        <end position="164"/>
    </location>
</feature>
<evidence type="ECO:0000256" key="2">
    <source>
        <dbReference type="ARBA" id="ARBA00005731"/>
    </source>
</evidence>
<feature type="transmembrane region" description="Helical" evidence="7">
    <location>
        <begin position="235"/>
        <end position="254"/>
    </location>
</feature>
<comment type="similarity">
    <text evidence="2">Belongs to the TMEM144 family.</text>
</comment>
<organism evidence="8 9">
    <name type="scientific">Triparma columacea</name>
    <dbReference type="NCBI Taxonomy" id="722753"/>
    <lineage>
        <taxon>Eukaryota</taxon>
        <taxon>Sar</taxon>
        <taxon>Stramenopiles</taxon>
        <taxon>Ochrophyta</taxon>
        <taxon>Bolidophyceae</taxon>
        <taxon>Parmales</taxon>
        <taxon>Triparmaceae</taxon>
        <taxon>Triparma</taxon>
    </lineage>
</organism>
<evidence type="ECO:0000313" key="8">
    <source>
        <dbReference type="EMBL" id="GMI24159.1"/>
    </source>
</evidence>
<dbReference type="OrthoDB" id="426527at2759"/>
<feature type="transmembrane region" description="Helical" evidence="7">
    <location>
        <begin position="37"/>
        <end position="56"/>
    </location>
</feature>